<gene>
    <name evidence="1" type="ORF">CVT26_005277</name>
</gene>
<feature type="non-terminal residue" evidence="1">
    <location>
        <position position="1"/>
    </location>
</feature>
<accession>A0A409WHI5</accession>
<dbReference type="Proteomes" id="UP000284706">
    <property type="component" value="Unassembled WGS sequence"/>
</dbReference>
<dbReference type="EMBL" id="NHYE01005069">
    <property type="protein sequence ID" value="PPQ77972.1"/>
    <property type="molecule type" value="Genomic_DNA"/>
</dbReference>
<evidence type="ECO:0000313" key="1">
    <source>
        <dbReference type="EMBL" id="PPQ77972.1"/>
    </source>
</evidence>
<dbReference type="AlphaFoldDB" id="A0A409WHI5"/>
<organism evidence="1 2">
    <name type="scientific">Gymnopilus dilepis</name>
    <dbReference type="NCBI Taxonomy" id="231916"/>
    <lineage>
        <taxon>Eukaryota</taxon>
        <taxon>Fungi</taxon>
        <taxon>Dikarya</taxon>
        <taxon>Basidiomycota</taxon>
        <taxon>Agaricomycotina</taxon>
        <taxon>Agaricomycetes</taxon>
        <taxon>Agaricomycetidae</taxon>
        <taxon>Agaricales</taxon>
        <taxon>Agaricineae</taxon>
        <taxon>Hymenogastraceae</taxon>
        <taxon>Gymnopilus</taxon>
    </lineage>
</organism>
<reference evidence="1 2" key="1">
    <citation type="journal article" date="2018" name="Evol. Lett.">
        <title>Horizontal gene cluster transfer increased hallucinogenic mushroom diversity.</title>
        <authorList>
            <person name="Reynolds H.T."/>
            <person name="Vijayakumar V."/>
            <person name="Gluck-Thaler E."/>
            <person name="Korotkin H.B."/>
            <person name="Matheny P.B."/>
            <person name="Slot J.C."/>
        </authorList>
    </citation>
    <scope>NUCLEOTIDE SEQUENCE [LARGE SCALE GENOMIC DNA]</scope>
    <source>
        <strain evidence="1 2">SRW20</strain>
    </source>
</reference>
<dbReference type="InParanoid" id="A0A409WHI5"/>
<proteinExistence type="predicted"/>
<name>A0A409WHI5_9AGAR</name>
<sequence length="134" mass="15464">ERGWQYGVKKAVRLAFIGTGARLTGCSEPGSYYETQLVGCSSPRPYYTETRPSWHRINNEEYSEFSQNPKKLVGQKLTQEGGQEIWEVVGVTLLEEADNRYAVLENEAKERRRMLVDDLMRMLREGEFQVAEIL</sequence>
<evidence type="ECO:0000313" key="2">
    <source>
        <dbReference type="Proteomes" id="UP000284706"/>
    </source>
</evidence>
<comment type="caution">
    <text evidence="1">The sequence shown here is derived from an EMBL/GenBank/DDBJ whole genome shotgun (WGS) entry which is preliminary data.</text>
</comment>
<protein>
    <submittedName>
        <fullName evidence="1">Uncharacterized protein</fullName>
    </submittedName>
</protein>
<keyword evidence="2" id="KW-1185">Reference proteome</keyword>